<feature type="domain" description="Peptidase M50" evidence="14">
    <location>
        <begin position="115"/>
        <end position="170"/>
    </location>
</feature>
<evidence type="ECO:0000256" key="7">
    <source>
        <dbReference type="ARBA" id="ARBA00022723"/>
    </source>
</evidence>
<dbReference type="CDD" id="cd06158">
    <property type="entry name" value="S2P-M50_like_1"/>
    <property type="match status" value="1"/>
</dbReference>
<proteinExistence type="inferred from homology"/>
<dbReference type="OrthoDB" id="9800627at2"/>
<evidence type="ECO:0000256" key="3">
    <source>
        <dbReference type="ARBA" id="ARBA00007931"/>
    </source>
</evidence>
<dbReference type="GO" id="GO:0046872">
    <property type="term" value="F:metal ion binding"/>
    <property type="evidence" value="ECO:0007669"/>
    <property type="project" value="UniProtKB-KW"/>
</dbReference>
<name>A0A1U9NHB2_9BACT</name>
<dbReference type="EMBL" id="CP019791">
    <property type="protein sequence ID" value="AQT67322.1"/>
    <property type="molecule type" value="Genomic_DNA"/>
</dbReference>
<comment type="similarity">
    <text evidence="3">Belongs to the peptidase M50B family.</text>
</comment>
<dbReference type="InterPro" id="IPR044537">
    <property type="entry name" value="Rip2-like"/>
</dbReference>
<dbReference type="RefSeq" id="WP_146659471.1">
    <property type="nucleotide sequence ID" value="NZ_CP019791.1"/>
</dbReference>
<feature type="transmembrane region" description="Helical" evidence="13">
    <location>
        <begin position="85"/>
        <end position="109"/>
    </location>
</feature>
<protein>
    <submittedName>
        <fullName evidence="15">Zn-dependent protease</fullName>
    </submittedName>
</protein>
<accession>A0A1U9NHB2</accession>
<evidence type="ECO:0000256" key="12">
    <source>
        <dbReference type="ARBA" id="ARBA00023136"/>
    </source>
</evidence>
<feature type="transmembrane region" description="Helical" evidence="13">
    <location>
        <begin position="121"/>
        <end position="140"/>
    </location>
</feature>
<keyword evidence="5 15" id="KW-0645">Protease</keyword>
<evidence type="ECO:0000256" key="8">
    <source>
        <dbReference type="ARBA" id="ARBA00022801"/>
    </source>
</evidence>
<dbReference type="KEGG" id="alus:STSP2_00465"/>
<keyword evidence="6 13" id="KW-0812">Transmembrane</keyword>
<evidence type="ECO:0000256" key="11">
    <source>
        <dbReference type="ARBA" id="ARBA00023049"/>
    </source>
</evidence>
<evidence type="ECO:0000256" key="4">
    <source>
        <dbReference type="ARBA" id="ARBA00022475"/>
    </source>
</evidence>
<gene>
    <name evidence="15" type="ORF">STSP2_00465</name>
</gene>
<evidence type="ECO:0000256" key="10">
    <source>
        <dbReference type="ARBA" id="ARBA00022989"/>
    </source>
</evidence>
<keyword evidence="12 13" id="KW-0472">Membrane</keyword>
<comment type="cofactor">
    <cofactor evidence="1">
        <name>Zn(2+)</name>
        <dbReference type="ChEBI" id="CHEBI:29105"/>
    </cofactor>
</comment>
<sequence length="198" mass="21544">MNFDLNFLLSLLPGLVVGLTIHEASHALSAKWLGDRTAEKMGRISLNPLDHFSPTGFLAFFLLGFGWGKPVIVNLYNFKKPRFHYLLTSLAGPASNLLVACISLALLYLHPTGMLRNALKSIFLINCLLATFNLLPIPPLDGSKIWPCLIPGMKPAFSGKTNLIWVGVVIIGLYSGAVDRIITPVLTFVHSLIPALPG</sequence>
<dbReference type="PANTHER" id="PTHR35864:SF1">
    <property type="entry name" value="ZINC METALLOPROTEASE YWHC-RELATED"/>
    <property type="match status" value="1"/>
</dbReference>
<dbReference type="GO" id="GO:0008237">
    <property type="term" value="F:metallopeptidase activity"/>
    <property type="evidence" value="ECO:0007669"/>
    <property type="project" value="UniProtKB-KW"/>
</dbReference>
<keyword evidence="16" id="KW-1185">Reference proteome</keyword>
<evidence type="ECO:0000313" key="15">
    <source>
        <dbReference type="EMBL" id="AQT67322.1"/>
    </source>
</evidence>
<evidence type="ECO:0000259" key="14">
    <source>
        <dbReference type="Pfam" id="PF02163"/>
    </source>
</evidence>
<evidence type="ECO:0000256" key="5">
    <source>
        <dbReference type="ARBA" id="ARBA00022670"/>
    </source>
</evidence>
<dbReference type="Proteomes" id="UP000189674">
    <property type="component" value="Chromosome"/>
</dbReference>
<comment type="subcellular location">
    <subcellularLocation>
        <location evidence="2">Cell membrane</location>
        <topology evidence="2">Multi-pass membrane protein</topology>
    </subcellularLocation>
</comment>
<evidence type="ECO:0000313" key="16">
    <source>
        <dbReference type="Proteomes" id="UP000189674"/>
    </source>
</evidence>
<keyword evidence="9" id="KW-0862">Zinc</keyword>
<dbReference type="GO" id="GO:0006508">
    <property type="term" value="P:proteolysis"/>
    <property type="evidence" value="ECO:0007669"/>
    <property type="project" value="UniProtKB-KW"/>
</dbReference>
<dbReference type="GO" id="GO:0005886">
    <property type="term" value="C:plasma membrane"/>
    <property type="evidence" value="ECO:0007669"/>
    <property type="project" value="UniProtKB-SubCell"/>
</dbReference>
<feature type="transmembrane region" description="Helical" evidence="13">
    <location>
        <begin position="161"/>
        <end position="182"/>
    </location>
</feature>
<keyword evidence="11" id="KW-0482">Metalloprotease</keyword>
<evidence type="ECO:0000256" key="6">
    <source>
        <dbReference type="ARBA" id="ARBA00022692"/>
    </source>
</evidence>
<organism evidence="15 16">
    <name type="scientific">Anaerohalosphaera lusitana</name>
    <dbReference type="NCBI Taxonomy" id="1936003"/>
    <lineage>
        <taxon>Bacteria</taxon>
        <taxon>Pseudomonadati</taxon>
        <taxon>Planctomycetota</taxon>
        <taxon>Phycisphaerae</taxon>
        <taxon>Sedimentisphaerales</taxon>
        <taxon>Anaerohalosphaeraceae</taxon>
        <taxon>Anaerohalosphaera</taxon>
    </lineage>
</organism>
<evidence type="ECO:0000256" key="9">
    <source>
        <dbReference type="ARBA" id="ARBA00022833"/>
    </source>
</evidence>
<keyword evidence="4" id="KW-1003">Cell membrane</keyword>
<dbReference type="STRING" id="1936003.STSP2_00465"/>
<dbReference type="InterPro" id="IPR008915">
    <property type="entry name" value="Peptidase_M50"/>
</dbReference>
<evidence type="ECO:0000256" key="1">
    <source>
        <dbReference type="ARBA" id="ARBA00001947"/>
    </source>
</evidence>
<feature type="transmembrane region" description="Helical" evidence="13">
    <location>
        <begin position="51"/>
        <end position="73"/>
    </location>
</feature>
<dbReference type="PANTHER" id="PTHR35864">
    <property type="entry name" value="ZINC METALLOPROTEASE MJ0611-RELATED"/>
    <property type="match status" value="1"/>
</dbReference>
<dbReference type="Pfam" id="PF02163">
    <property type="entry name" value="Peptidase_M50"/>
    <property type="match status" value="1"/>
</dbReference>
<keyword evidence="8" id="KW-0378">Hydrolase</keyword>
<reference evidence="16" key="1">
    <citation type="submission" date="2017-02" db="EMBL/GenBank/DDBJ databases">
        <title>Comparative genomics and description of representatives of a novel lineage of planctomycetes thriving in anoxic sediments.</title>
        <authorList>
            <person name="Spring S."/>
            <person name="Bunk B."/>
            <person name="Sproer C."/>
        </authorList>
    </citation>
    <scope>NUCLEOTIDE SEQUENCE [LARGE SCALE GENOMIC DNA]</scope>
    <source>
        <strain evidence="16">ST-NAGAB-D1</strain>
    </source>
</reference>
<dbReference type="AlphaFoldDB" id="A0A1U9NHB2"/>
<evidence type="ECO:0000256" key="13">
    <source>
        <dbReference type="SAM" id="Phobius"/>
    </source>
</evidence>
<dbReference type="InterPro" id="IPR052348">
    <property type="entry name" value="Metallopeptidase_M50B"/>
</dbReference>
<evidence type="ECO:0000256" key="2">
    <source>
        <dbReference type="ARBA" id="ARBA00004651"/>
    </source>
</evidence>
<keyword evidence="10 13" id="KW-1133">Transmembrane helix</keyword>
<keyword evidence="7" id="KW-0479">Metal-binding</keyword>